<accession>A0A0G2DZU2</accession>
<sequence length="415" mass="46191">MPMRKSILELPVHLQPALKNAIFHYGQEILFEVPKDPQALVALELIAGYQPLALVSSRNTAALAIKGNLYIALAKRIALQLNMDTAASSLRELVDTRDNTNIDQMLMTTLQWCNIVILEAKQEASIRSPPNSYKPSPSVDFALETLKLALDRGYMPGSAYFLYHRLASSVQLMQGVGACTKNWKRLDKLADIILDHEARCVQEREEVATALQTLFPSSSTSTDADERAFAISQLCTAAIHARHTDLVGICMFYAIMAASTQQQQQQKQQKQEEDAQHQSLDPAEAIHIGEHIITRLKDLRPASQPTSVSHPQPHHQHQQPPPPPPPPIRLFLTRFGSHRMHDLERTLADFIAIASTGPDTTDDDDNAIIDIPFVAPLRAAAAEVLHRCKNVVENNAMDAFDFSTLFADDFSWELV</sequence>
<dbReference type="AlphaFoldDB" id="A0A0G2DZU2"/>
<organism evidence="2 3">
    <name type="scientific">Diplodia seriata</name>
    <dbReference type="NCBI Taxonomy" id="420778"/>
    <lineage>
        <taxon>Eukaryota</taxon>
        <taxon>Fungi</taxon>
        <taxon>Dikarya</taxon>
        <taxon>Ascomycota</taxon>
        <taxon>Pezizomycotina</taxon>
        <taxon>Dothideomycetes</taxon>
        <taxon>Dothideomycetes incertae sedis</taxon>
        <taxon>Botryosphaeriales</taxon>
        <taxon>Botryosphaeriaceae</taxon>
        <taxon>Diplodia</taxon>
    </lineage>
</organism>
<feature type="compositionally biased region" description="Pro residues" evidence="1">
    <location>
        <begin position="319"/>
        <end position="328"/>
    </location>
</feature>
<proteinExistence type="predicted"/>
<dbReference type="Proteomes" id="UP000034182">
    <property type="component" value="Unassembled WGS sequence"/>
</dbReference>
<dbReference type="EMBL" id="LAQI01000186">
    <property type="protein sequence ID" value="KKY15666.1"/>
    <property type="molecule type" value="Genomic_DNA"/>
</dbReference>
<evidence type="ECO:0000313" key="3">
    <source>
        <dbReference type="Proteomes" id="UP000034182"/>
    </source>
</evidence>
<feature type="region of interest" description="Disordered" evidence="1">
    <location>
        <begin position="302"/>
        <end position="328"/>
    </location>
</feature>
<name>A0A0G2DZU2_9PEZI</name>
<protein>
    <submittedName>
        <fullName evidence="2">Uncharacterized protein</fullName>
    </submittedName>
</protein>
<comment type="caution">
    <text evidence="2">The sequence shown here is derived from an EMBL/GenBank/DDBJ whole genome shotgun (WGS) entry which is preliminary data.</text>
</comment>
<reference evidence="2 3" key="2">
    <citation type="submission" date="2015-05" db="EMBL/GenBank/DDBJ databases">
        <title>Distinctive expansion of gene families associated with plant cell wall degradation and secondary metabolism in the genomes of grapevine trunk pathogens.</title>
        <authorList>
            <person name="Lawrence D.P."/>
            <person name="Travadon R."/>
            <person name="Rolshausen P.E."/>
            <person name="Baumgartner K."/>
        </authorList>
    </citation>
    <scope>NUCLEOTIDE SEQUENCE [LARGE SCALE GENOMIC DNA]</scope>
    <source>
        <strain evidence="2">DS831</strain>
    </source>
</reference>
<evidence type="ECO:0000313" key="2">
    <source>
        <dbReference type="EMBL" id="KKY15666.1"/>
    </source>
</evidence>
<evidence type="ECO:0000256" key="1">
    <source>
        <dbReference type="SAM" id="MobiDB-lite"/>
    </source>
</evidence>
<reference evidence="2 3" key="1">
    <citation type="submission" date="2015-03" db="EMBL/GenBank/DDBJ databases">
        <authorList>
            <person name="Morales-Cruz A."/>
            <person name="Amrine K.C."/>
            <person name="Cantu D."/>
        </authorList>
    </citation>
    <scope>NUCLEOTIDE SEQUENCE [LARGE SCALE GENOMIC DNA]</scope>
    <source>
        <strain evidence="2">DS831</strain>
    </source>
</reference>
<gene>
    <name evidence="2" type="ORF">UCDDS831_g07508</name>
</gene>